<keyword evidence="5 9" id="KW-0798">TonB box</keyword>
<evidence type="ECO:0000256" key="1">
    <source>
        <dbReference type="ARBA" id="ARBA00004571"/>
    </source>
</evidence>
<dbReference type="Proteomes" id="UP000004913">
    <property type="component" value="Unassembled WGS sequence"/>
</dbReference>
<dbReference type="NCBIfam" id="TIGR04057">
    <property type="entry name" value="SusC_RagA_signa"/>
    <property type="match status" value="1"/>
</dbReference>
<dbReference type="PROSITE" id="PS52016">
    <property type="entry name" value="TONB_DEPENDENT_REC_3"/>
    <property type="match status" value="1"/>
</dbReference>
<evidence type="ECO:0000313" key="14">
    <source>
        <dbReference type="Proteomes" id="UP000004913"/>
    </source>
</evidence>
<dbReference type="RefSeq" id="WP_006798998.1">
    <property type="nucleotide sequence ID" value="NZ_GL891981.1"/>
</dbReference>
<keyword evidence="7 8" id="KW-0998">Cell outer membrane</keyword>
<dbReference type="InterPro" id="IPR037066">
    <property type="entry name" value="Plug_dom_sf"/>
</dbReference>
<feature type="chain" id="PRO_5003324109" description="TonB-dependent receptor plug domain-containing protein" evidence="10">
    <location>
        <begin position="28"/>
        <end position="1025"/>
    </location>
</feature>
<dbReference type="InterPro" id="IPR000531">
    <property type="entry name" value="Beta-barrel_TonB"/>
</dbReference>
<evidence type="ECO:0000256" key="10">
    <source>
        <dbReference type="SAM" id="SignalP"/>
    </source>
</evidence>
<keyword evidence="4 8" id="KW-0812">Transmembrane</keyword>
<dbReference type="SUPFAM" id="SSF56935">
    <property type="entry name" value="Porins"/>
    <property type="match status" value="1"/>
</dbReference>
<dbReference type="EMBL" id="ADLV01000018">
    <property type="protein sequence ID" value="EGK02213.1"/>
    <property type="molecule type" value="Genomic_DNA"/>
</dbReference>
<name>F5IWL6_9BACT</name>
<dbReference type="InterPro" id="IPR039426">
    <property type="entry name" value="TonB-dep_rcpt-like"/>
</dbReference>
<evidence type="ECO:0000256" key="5">
    <source>
        <dbReference type="ARBA" id="ARBA00023077"/>
    </source>
</evidence>
<dbReference type="Gene3D" id="2.40.170.20">
    <property type="entry name" value="TonB-dependent receptor, beta-barrel domain"/>
    <property type="match status" value="1"/>
</dbReference>
<dbReference type="InterPro" id="IPR008969">
    <property type="entry name" value="CarboxyPept-like_regulatory"/>
</dbReference>
<gene>
    <name evidence="13" type="ORF">HMPREF9455_01483</name>
</gene>
<feature type="domain" description="TonB-dependent receptor plug" evidence="12">
    <location>
        <begin position="137"/>
        <end position="241"/>
    </location>
</feature>
<sequence length="1025" mass="113332">MRTNLLKIKHKTACCILLSCVMLGGLAYPQVSVADNSKEIQQSKTTVSGTVIDEKGDALIGVSVVEKGTINGTTTDVDGKFTLSVSGTDCTLVFSYVGFQKQEINLNGQRNISVTLSEDLKMLDEVIVIGYGTQRKGDVTSAIASVKSEDFSVGKIGDAAELIKGKVAGLSITNSSGDPNATSSIMLRGISTLYGNVQPLVLVDGIEGSLTTAAPENIASIDILKDASAAAIYGTRGANGVIIITTKTGRRESHSEVNYSGYLSFSNWYKTADFMDTNDIIYARTSFPYEGYDTDWLKAVTRKAGYTQNHSLELKGGSKTSAYSANVTYSDEEGIMRKSDSRDLKMQLDFTQYAMKDILKFNVNLLYGNHKNTNNDNNYVYRQALIHNPSSPIYNEDGSYYEEYSRFQYYNPVEIQNEMIGDTRSHYSRLTGRVTLEPIKGWQTELMVSLKENSSTGQTFYTSDYYSQVIAACKGWASKSSSNGRSDNLDLTSRYDFSIGKHRANALIGYSYLYNVNDGFSAGNGNFSSESFLYNNLGQGTYLKDEDKTASMGSYKNDNHLIGFFGRVSYAYDDRYNILASVRREGSSVFGKDNKWGTFPSLSLGWTVSNESFMKPLTWIDNLKLRAGYGKTGVNALSSYTSLTLFGYDPYGDHLNKDGQWSPSLQVTQNPNPKLKWETTQEFNVGLDWGIFGGRLSGSIDVYNKRTKDLLYSYTVPVPPNMYNSTLANAGKMSNKGIEILIKAVPVKNKDFEYNTTLTLSHNSNKLLSLSNDLYETRNFAQEGNAGDPITVPTHCLEVGHRMGDFWGLKSVGVSKDGFVLVEVSDGNGGWVVKEFDSKYNEEVNRQRLGNGLPQVYAGWGHTFRYKDLDLSMQFTGQFGFKILNLQRAFYENNSIAYNRLKSAAKWYGAVDTSGAPVIDPATGQQLQVQLSSSMSQGVWSDHIENGDFVKLANLTLGYNLPLSGAVKEYIKKARVYVSGQNLFCITGYSGLDPEVSNYFRTPGIDGRDKYPTTRSFTIGVNLNF</sequence>
<dbReference type="InterPro" id="IPR036942">
    <property type="entry name" value="Beta-barrel_TonB_sf"/>
</dbReference>
<feature type="signal peptide" evidence="10">
    <location>
        <begin position="1"/>
        <end position="27"/>
    </location>
</feature>
<dbReference type="AlphaFoldDB" id="F5IWL6"/>
<keyword evidence="3 8" id="KW-1134">Transmembrane beta strand</keyword>
<evidence type="ECO:0000256" key="3">
    <source>
        <dbReference type="ARBA" id="ARBA00022452"/>
    </source>
</evidence>
<evidence type="ECO:0000313" key="13">
    <source>
        <dbReference type="EMBL" id="EGK02213.1"/>
    </source>
</evidence>
<dbReference type="InterPro" id="IPR012910">
    <property type="entry name" value="Plug_dom"/>
</dbReference>
<reference evidence="13 14" key="1">
    <citation type="submission" date="2011-04" db="EMBL/GenBank/DDBJ databases">
        <title>The Genome Sequence of Dysgonomonas gadei ATCC BAA-286.</title>
        <authorList>
            <consortium name="The Broad Institute Genome Sequencing Platform"/>
            <person name="Earl A."/>
            <person name="Ward D."/>
            <person name="Feldgarden M."/>
            <person name="Gevers D."/>
            <person name="Pudlo N."/>
            <person name="Martens E."/>
            <person name="Allen-Vercoe E."/>
            <person name="Young S.K."/>
            <person name="Zeng Q."/>
            <person name="Gargeya S."/>
            <person name="Fitzgerald M."/>
            <person name="Haas B."/>
            <person name="Abouelleil A."/>
            <person name="Alvarado L."/>
            <person name="Arachchi H.M."/>
            <person name="Berlin A."/>
            <person name="Brown A."/>
            <person name="Chapman S.B."/>
            <person name="Chen Z."/>
            <person name="Dunbar C."/>
            <person name="Freedman E."/>
            <person name="Gearin G."/>
            <person name="Gellesch M."/>
            <person name="Goldberg J."/>
            <person name="Griggs A."/>
            <person name="Gujja S."/>
            <person name="Heiman D."/>
            <person name="Howarth C."/>
            <person name="Larson L."/>
            <person name="Lui A."/>
            <person name="MacDonald P.J.P."/>
            <person name="Mehta T."/>
            <person name="Montmayeur A."/>
            <person name="Murphy C."/>
            <person name="Neiman D."/>
            <person name="Pearson M."/>
            <person name="Priest M."/>
            <person name="Roberts A."/>
            <person name="Saif S."/>
            <person name="Shea T."/>
            <person name="Shenoy N."/>
            <person name="Sisk P."/>
            <person name="Stolte C."/>
            <person name="Sykes S."/>
            <person name="Yandava C."/>
            <person name="Wortman J."/>
            <person name="Nusbaum C."/>
            <person name="Birren B."/>
        </authorList>
    </citation>
    <scope>NUCLEOTIDE SEQUENCE [LARGE SCALE GENOMIC DNA]</scope>
    <source>
        <strain evidence="13 14">ATCC BAA-286</strain>
    </source>
</reference>
<comment type="similarity">
    <text evidence="8 9">Belongs to the TonB-dependent receptor family.</text>
</comment>
<dbReference type="InterPro" id="IPR023997">
    <property type="entry name" value="TonB-dep_OMP_SusC/RagA_CS"/>
</dbReference>
<feature type="domain" description="TonB-dependent receptor-like beta-barrel" evidence="11">
    <location>
        <begin position="420"/>
        <end position="797"/>
    </location>
</feature>
<dbReference type="NCBIfam" id="TIGR04056">
    <property type="entry name" value="OMP_RagA_SusC"/>
    <property type="match status" value="1"/>
</dbReference>
<organism evidence="13 14">
    <name type="scientific">Dysgonomonas gadei ATCC BAA-286</name>
    <dbReference type="NCBI Taxonomy" id="742766"/>
    <lineage>
        <taxon>Bacteria</taxon>
        <taxon>Pseudomonadati</taxon>
        <taxon>Bacteroidota</taxon>
        <taxon>Bacteroidia</taxon>
        <taxon>Bacteroidales</taxon>
        <taxon>Dysgonomonadaceae</taxon>
        <taxon>Dysgonomonas</taxon>
    </lineage>
</organism>
<dbReference type="eggNOG" id="COG4206">
    <property type="taxonomic scope" value="Bacteria"/>
</dbReference>
<dbReference type="InterPro" id="IPR023996">
    <property type="entry name" value="TonB-dep_OMP_SusC/RagA"/>
</dbReference>
<accession>F5IWL6</accession>
<keyword evidence="10" id="KW-0732">Signal</keyword>
<evidence type="ECO:0000256" key="9">
    <source>
        <dbReference type="RuleBase" id="RU003357"/>
    </source>
</evidence>
<comment type="subcellular location">
    <subcellularLocation>
        <location evidence="1 8">Cell outer membrane</location>
        <topology evidence="1 8">Multi-pass membrane protein</topology>
    </subcellularLocation>
</comment>
<evidence type="ECO:0000256" key="2">
    <source>
        <dbReference type="ARBA" id="ARBA00022448"/>
    </source>
</evidence>
<dbReference type="Pfam" id="PF00593">
    <property type="entry name" value="TonB_dep_Rec_b-barrel"/>
    <property type="match status" value="1"/>
</dbReference>
<evidence type="ECO:0000256" key="7">
    <source>
        <dbReference type="ARBA" id="ARBA00023237"/>
    </source>
</evidence>
<dbReference type="Gene3D" id="2.170.130.10">
    <property type="entry name" value="TonB-dependent receptor, plug domain"/>
    <property type="match status" value="1"/>
</dbReference>
<protein>
    <recommendedName>
        <fullName evidence="15">TonB-dependent receptor plug domain-containing protein</fullName>
    </recommendedName>
</protein>
<dbReference type="Gene3D" id="2.60.40.1120">
    <property type="entry name" value="Carboxypeptidase-like, regulatory domain"/>
    <property type="match status" value="1"/>
</dbReference>
<dbReference type="GO" id="GO:0009279">
    <property type="term" value="C:cell outer membrane"/>
    <property type="evidence" value="ECO:0007669"/>
    <property type="project" value="UniProtKB-SubCell"/>
</dbReference>
<evidence type="ECO:0000256" key="4">
    <source>
        <dbReference type="ARBA" id="ARBA00022692"/>
    </source>
</evidence>
<evidence type="ECO:0000259" key="11">
    <source>
        <dbReference type="Pfam" id="PF00593"/>
    </source>
</evidence>
<dbReference type="OrthoDB" id="9768177at2"/>
<dbReference type="STRING" id="742766.HMPREF9455_01483"/>
<keyword evidence="14" id="KW-1185">Reference proteome</keyword>
<proteinExistence type="inferred from homology"/>
<evidence type="ECO:0000256" key="8">
    <source>
        <dbReference type="PROSITE-ProRule" id="PRU01360"/>
    </source>
</evidence>
<keyword evidence="2 8" id="KW-0813">Transport</keyword>
<evidence type="ECO:0000256" key="6">
    <source>
        <dbReference type="ARBA" id="ARBA00023136"/>
    </source>
</evidence>
<comment type="caution">
    <text evidence="13">The sequence shown here is derived from an EMBL/GenBank/DDBJ whole genome shotgun (WGS) entry which is preliminary data.</text>
</comment>
<dbReference type="HOGENOM" id="CLU_004317_0_2_10"/>
<evidence type="ECO:0008006" key="15">
    <source>
        <dbReference type="Google" id="ProtNLM"/>
    </source>
</evidence>
<evidence type="ECO:0000259" key="12">
    <source>
        <dbReference type="Pfam" id="PF07715"/>
    </source>
</evidence>
<dbReference type="Pfam" id="PF13715">
    <property type="entry name" value="CarbopepD_reg_2"/>
    <property type="match status" value="1"/>
</dbReference>
<keyword evidence="6 8" id="KW-0472">Membrane</keyword>
<dbReference type="SUPFAM" id="SSF49464">
    <property type="entry name" value="Carboxypeptidase regulatory domain-like"/>
    <property type="match status" value="1"/>
</dbReference>
<dbReference type="Pfam" id="PF07715">
    <property type="entry name" value="Plug"/>
    <property type="match status" value="1"/>
</dbReference>